<name>A0A2M9BLI3_9BACT</name>
<organism evidence="2 3">
    <name type="scientific">Hymenobacter chitinivorans DSM 11115</name>
    <dbReference type="NCBI Taxonomy" id="1121954"/>
    <lineage>
        <taxon>Bacteria</taxon>
        <taxon>Pseudomonadati</taxon>
        <taxon>Bacteroidota</taxon>
        <taxon>Cytophagia</taxon>
        <taxon>Cytophagales</taxon>
        <taxon>Hymenobacteraceae</taxon>
        <taxon>Hymenobacter</taxon>
    </lineage>
</organism>
<evidence type="ECO:0000313" key="3">
    <source>
        <dbReference type="Proteomes" id="UP000228535"/>
    </source>
</evidence>
<proteinExistence type="predicted"/>
<dbReference type="RefSeq" id="WP_100334554.1">
    <property type="nucleotide sequence ID" value="NZ_PGFA01000001.1"/>
</dbReference>
<dbReference type="Proteomes" id="UP000228535">
    <property type="component" value="Unassembled WGS sequence"/>
</dbReference>
<reference evidence="2 3" key="1">
    <citation type="submission" date="2017-11" db="EMBL/GenBank/DDBJ databases">
        <title>Genomic Encyclopedia of Archaeal and Bacterial Type Strains, Phase II (KMG-II): From Individual Species to Whole Genera.</title>
        <authorList>
            <person name="Goeker M."/>
        </authorList>
    </citation>
    <scope>NUCLEOTIDE SEQUENCE [LARGE SCALE GENOMIC DNA]</scope>
    <source>
        <strain evidence="2 3">DSM 11115</strain>
    </source>
</reference>
<evidence type="ECO:0000313" key="2">
    <source>
        <dbReference type="EMBL" id="PJJ58803.1"/>
    </source>
</evidence>
<evidence type="ECO:0008006" key="4">
    <source>
        <dbReference type="Google" id="ProtNLM"/>
    </source>
</evidence>
<feature type="chain" id="PRO_5014805859" description="PXPV repeat-containing protein" evidence="1">
    <location>
        <begin position="28"/>
        <end position="90"/>
    </location>
</feature>
<dbReference type="EMBL" id="PGFA01000001">
    <property type="protein sequence ID" value="PJJ58803.1"/>
    <property type="molecule type" value="Genomic_DNA"/>
</dbReference>
<feature type="signal peptide" evidence="1">
    <location>
        <begin position="1"/>
        <end position="27"/>
    </location>
</feature>
<dbReference type="AlphaFoldDB" id="A0A2M9BLI3"/>
<sequence>MKKLLKFPFLLLLVLVSEGLTSCVASAQTAVVGPPPRYYGYGPRYYRPRPARVVVVPPPPVYVRPRPVIVAPAPGYYHYNGRPHRYVRVR</sequence>
<protein>
    <recommendedName>
        <fullName evidence="4">PXPV repeat-containing protein</fullName>
    </recommendedName>
</protein>
<comment type="caution">
    <text evidence="2">The sequence shown here is derived from an EMBL/GenBank/DDBJ whole genome shotgun (WGS) entry which is preliminary data.</text>
</comment>
<keyword evidence="3" id="KW-1185">Reference proteome</keyword>
<gene>
    <name evidence="2" type="ORF">CLV45_0213</name>
</gene>
<evidence type="ECO:0000256" key="1">
    <source>
        <dbReference type="SAM" id="SignalP"/>
    </source>
</evidence>
<keyword evidence="1" id="KW-0732">Signal</keyword>
<accession>A0A2M9BLI3</accession>